<comment type="caution">
    <text evidence="5">The sequence shown here is derived from an EMBL/GenBank/DDBJ whole genome shotgun (WGS) entry which is preliminary data.</text>
</comment>
<dbReference type="Proteomes" id="UP001195483">
    <property type="component" value="Unassembled WGS sequence"/>
</dbReference>
<dbReference type="GO" id="GO:0005576">
    <property type="term" value="C:extracellular region"/>
    <property type="evidence" value="ECO:0007669"/>
    <property type="project" value="UniProtKB-SubCell"/>
</dbReference>
<name>A0AAE0SRQ3_9BIVA</name>
<dbReference type="EMBL" id="JAEAOA010002129">
    <property type="protein sequence ID" value="KAK3596748.1"/>
    <property type="molecule type" value="Genomic_DNA"/>
</dbReference>
<evidence type="ECO:0000313" key="5">
    <source>
        <dbReference type="EMBL" id="KAK3596748.1"/>
    </source>
</evidence>
<evidence type="ECO:0000256" key="1">
    <source>
        <dbReference type="ARBA" id="ARBA00004613"/>
    </source>
</evidence>
<dbReference type="GO" id="GO:0006644">
    <property type="term" value="P:phospholipid metabolic process"/>
    <property type="evidence" value="ECO:0007669"/>
    <property type="project" value="InterPro"/>
</dbReference>
<dbReference type="PANTHER" id="PTHR12253">
    <property type="entry name" value="RH14732P"/>
    <property type="match status" value="1"/>
</dbReference>
<sequence length="244" mass="27348">MTLPWKTLNILSILFSFQIIGSAYSNAQTGRRIYLQSNTAGLEIIYGAKNTVENCSIGTNESPVNQSYAANLPTSFIPVSETFIAHVTESCKVFQHHLKGALKPRRKRFIIYPGTKWCGIGNRAKHYLDFGRHTFTDSCCRAHDACPISINPFNTLMGMTNIGLFSILDCDCEANFYYCLKSVQEPAATEIGDIYFNAFRPDCIHFAPSLVCLSRSKLTGQCVFTYPQLDVPRIPTFIPNPFVF</sequence>
<keyword evidence="3" id="KW-0732">Signal</keyword>
<keyword evidence="6" id="KW-1185">Reference proteome</keyword>
<evidence type="ECO:0000259" key="4">
    <source>
        <dbReference type="Pfam" id="PF05826"/>
    </source>
</evidence>
<dbReference type="SUPFAM" id="SSF48619">
    <property type="entry name" value="Phospholipase A2, PLA2"/>
    <property type="match status" value="1"/>
</dbReference>
<feature type="signal peptide" evidence="3">
    <location>
        <begin position="1"/>
        <end position="23"/>
    </location>
</feature>
<reference evidence="5" key="1">
    <citation type="journal article" date="2021" name="Genome Biol. Evol.">
        <title>A High-Quality Reference Genome for a Parasitic Bivalve with Doubly Uniparental Inheritance (Bivalvia: Unionida).</title>
        <authorList>
            <person name="Smith C.H."/>
        </authorList>
    </citation>
    <scope>NUCLEOTIDE SEQUENCE</scope>
    <source>
        <strain evidence="5">CHS0354</strain>
    </source>
</reference>
<dbReference type="Pfam" id="PF05826">
    <property type="entry name" value="Phospholip_A2_2"/>
    <property type="match status" value="1"/>
</dbReference>
<reference evidence="5" key="2">
    <citation type="journal article" date="2021" name="Genome Biol. Evol.">
        <title>Developing a high-quality reference genome for a parasitic bivalve with doubly uniparental inheritance (Bivalvia: Unionida).</title>
        <authorList>
            <person name="Smith C.H."/>
        </authorList>
    </citation>
    <scope>NUCLEOTIDE SEQUENCE</scope>
    <source>
        <strain evidence="5">CHS0354</strain>
        <tissue evidence="5">Mantle</tissue>
    </source>
</reference>
<organism evidence="5 6">
    <name type="scientific">Potamilus streckersoni</name>
    <dbReference type="NCBI Taxonomy" id="2493646"/>
    <lineage>
        <taxon>Eukaryota</taxon>
        <taxon>Metazoa</taxon>
        <taxon>Spiralia</taxon>
        <taxon>Lophotrochozoa</taxon>
        <taxon>Mollusca</taxon>
        <taxon>Bivalvia</taxon>
        <taxon>Autobranchia</taxon>
        <taxon>Heteroconchia</taxon>
        <taxon>Palaeoheterodonta</taxon>
        <taxon>Unionida</taxon>
        <taxon>Unionoidea</taxon>
        <taxon>Unionidae</taxon>
        <taxon>Ambleminae</taxon>
        <taxon>Lampsilini</taxon>
        <taxon>Potamilus</taxon>
    </lineage>
</organism>
<comment type="subcellular location">
    <subcellularLocation>
        <location evidence="1">Secreted</location>
    </subcellularLocation>
</comment>
<dbReference type="InterPro" id="IPR033113">
    <property type="entry name" value="PLA2_histidine"/>
</dbReference>
<gene>
    <name evidence="5" type="ORF">CHS0354_036373</name>
</gene>
<keyword evidence="2" id="KW-0964">Secreted</keyword>
<evidence type="ECO:0000256" key="2">
    <source>
        <dbReference type="ARBA" id="ARBA00022525"/>
    </source>
</evidence>
<reference evidence="5" key="3">
    <citation type="submission" date="2023-05" db="EMBL/GenBank/DDBJ databases">
        <authorList>
            <person name="Smith C.H."/>
        </authorList>
    </citation>
    <scope>NUCLEOTIDE SEQUENCE</scope>
    <source>
        <strain evidence="5">CHS0354</strain>
        <tissue evidence="5">Mantle</tissue>
    </source>
</reference>
<dbReference type="GO" id="GO:0050482">
    <property type="term" value="P:arachidonate secretion"/>
    <property type="evidence" value="ECO:0007669"/>
    <property type="project" value="InterPro"/>
</dbReference>
<feature type="domain" description="Phospholipase A2-like central" evidence="4">
    <location>
        <begin position="111"/>
        <end position="205"/>
    </location>
</feature>
<evidence type="ECO:0000256" key="3">
    <source>
        <dbReference type="SAM" id="SignalP"/>
    </source>
</evidence>
<dbReference type="PROSITE" id="PS00118">
    <property type="entry name" value="PA2_HIS"/>
    <property type="match status" value="1"/>
</dbReference>
<dbReference type="InterPro" id="IPR036444">
    <property type="entry name" value="PLipase_A2_dom_sf"/>
</dbReference>
<accession>A0AAE0SRQ3</accession>
<protein>
    <recommendedName>
        <fullName evidence="4">Phospholipase A2-like central domain-containing protein</fullName>
    </recommendedName>
</protein>
<dbReference type="GO" id="GO:0004623">
    <property type="term" value="F:phospholipase A2 activity"/>
    <property type="evidence" value="ECO:0007669"/>
    <property type="project" value="InterPro"/>
</dbReference>
<feature type="chain" id="PRO_5042025473" description="Phospholipase A2-like central domain-containing protein" evidence="3">
    <location>
        <begin position="24"/>
        <end position="244"/>
    </location>
</feature>
<dbReference type="InterPro" id="IPR016090">
    <property type="entry name" value="PLA2-like_dom"/>
</dbReference>
<evidence type="ECO:0000313" key="6">
    <source>
        <dbReference type="Proteomes" id="UP001195483"/>
    </source>
</evidence>
<dbReference type="Gene3D" id="1.20.90.10">
    <property type="entry name" value="Phospholipase A2 domain"/>
    <property type="match status" value="1"/>
</dbReference>
<proteinExistence type="predicted"/>
<dbReference type="AlphaFoldDB" id="A0AAE0SRQ3"/>